<reference evidence="3" key="2">
    <citation type="submission" date="2024-06" db="EMBL/GenBank/DDBJ databases">
        <authorList>
            <person name="Petrova K.O."/>
            <person name="Toshchakov S.V."/>
            <person name="Boltjanskaja Y.V."/>
            <person name="Kevbrin V.V."/>
        </authorList>
    </citation>
    <scope>NUCLEOTIDE SEQUENCE</scope>
    <source>
        <strain evidence="3">Z-710</strain>
    </source>
</reference>
<dbReference type="RefSeq" id="WP_353894406.1">
    <property type="nucleotide sequence ID" value="NZ_CP159485.1"/>
</dbReference>
<reference evidence="3" key="1">
    <citation type="journal article" date="2018" name="Antonie Van Leeuwenhoek">
        <title>Proteinivorax hydrogeniformans sp. nov., an anaerobic, haloalkaliphilic bacterium fermenting proteinaceous compounds with high hydrogen production.</title>
        <authorList>
            <person name="Boltyanskaya Y."/>
            <person name="Detkova E."/>
            <person name="Pimenov N."/>
            <person name="Kevbrin V."/>
        </authorList>
    </citation>
    <scope>NUCLEOTIDE SEQUENCE</scope>
    <source>
        <strain evidence="3">Z-710</strain>
    </source>
</reference>
<dbReference type="PANTHER" id="PTHR30404">
    <property type="entry name" value="N-ACETYLMURAMOYL-L-ALANINE AMIDASE"/>
    <property type="match status" value="1"/>
</dbReference>
<dbReference type="EMBL" id="CP159485">
    <property type="protein sequence ID" value="XCI29859.1"/>
    <property type="molecule type" value="Genomic_DNA"/>
</dbReference>
<accession>A0AAU8HWT8</accession>
<dbReference type="InterPro" id="IPR002508">
    <property type="entry name" value="MurNAc-LAA_cat"/>
</dbReference>
<dbReference type="AlphaFoldDB" id="A0AAU8HWT8"/>
<dbReference type="GO" id="GO:0009253">
    <property type="term" value="P:peptidoglycan catabolic process"/>
    <property type="evidence" value="ECO:0007669"/>
    <property type="project" value="InterPro"/>
</dbReference>
<evidence type="ECO:0000313" key="3">
    <source>
        <dbReference type="EMBL" id="XCI29859.1"/>
    </source>
</evidence>
<evidence type="ECO:0000259" key="2">
    <source>
        <dbReference type="SMART" id="SM00646"/>
    </source>
</evidence>
<organism evidence="3">
    <name type="scientific">Proteinivorax hydrogeniformans</name>
    <dbReference type="NCBI Taxonomy" id="1826727"/>
    <lineage>
        <taxon>Bacteria</taxon>
        <taxon>Bacillati</taxon>
        <taxon>Bacillota</taxon>
        <taxon>Clostridia</taxon>
        <taxon>Eubacteriales</taxon>
        <taxon>Proteinivoracaceae</taxon>
        <taxon>Proteinivorax</taxon>
    </lineage>
</organism>
<dbReference type="PANTHER" id="PTHR30404:SF0">
    <property type="entry name" value="N-ACETYLMURAMOYL-L-ALANINE AMIDASE AMIC"/>
    <property type="match status" value="1"/>
</dbReference>
<dbReference type="GO" id="GO:0030288">
    <property type="term" value="C:outer membrane-bounded periplasmic space"/>
    <property type="evidence" value="ECO:0007669"/>
    <property type="project" value="TreeGrafter"/>
</dbReference>
<dbReference type="CDD" id="cd02696">
    <property type="entry name" value="MurNAc-LAA"/>
    <property type="match status" value="1"/>
</dbReference>
<dbReference type="EC" id="3.5.1.28" evidence="3"/>
<evidence type="ECO:0000256" key="1">
    <source>
        <dbReference type="ARBA" id="ARBA00022801"/>
    </source>
</evidence>
<dbReference type="Pfam" id="PF01520">
    <property type="entry name" value="Amidase_3"/>
    <property type="match status" value="1"/>
</dbReference>
<dbReference type="SMART" id="SM00646">
    <property type="entry name" value="Ami_3"/>
    <property type="match status" value="1"/>
</dbReference>
<dbReference type="InterPro" id="IPR050695">
    <property type="entry name" value="N-acetylmuramoyl_amidase_3"/>
</dbReference>
<gene>
    <name evidence="3" type="ORF">PRVXH_001209</name>
</gene>
<dbReference type="SUPFAM" id="SSF53187">
    <property type="entry name" value="Zn-dependent exopeptidases"/>
    <property type="match status" value="1"/>
</dbReference>
<name>A0AAU8HWT8_9FIRM</name>
<keyword evidence="1 3" id="KW-0378">Hydrolase</keyword>
<protein>
    <submittedName>
        <fullName evidence="3">N-acetylmuramoyl-L-alanine amidase</fullName>
        <ecNumber evidence="3">3.5.1.28</ecNumber>
    </submittedName>
</protein>
<dbReference type="Gene3D" id="3.40.630.40">
    <property type="entry name" value="Zn-dependent exopeptidases"/>
    <property type="match status" value="1"/>
</dbReference>
<proteinExistence type="predicted"/>
<sequence length="347" mass="38939">MAQKLFNQPKKRSIKPKLIFLSLLFIVAALITGSSMFFSTSEPSLPQPHVFSSDRANHFVGFKATNDSDNNRVLAFKFANLDNEKVQVHNNDGKLMLTITDTYHTEDFSEKTHLSDVVTVNQNASNTIQFALPLERLGPYNTRISEDGIFITKLNWGLEGKNIVIDPGHGQPDGGAIGPSGLLEKDVVLNISLRLKEILEDKGANVLLTREGDSRPYPSSYLQDLWERVYIAEEFGAHVVLSIHNNASDYPYVGGIETFYRPNTLQGHNNKKFAKTIQNQLTNDLGRRDRGVHSANFNVLRSEEFIGALVELMFITNPEEERLLSDPQMIEKIAQSLAEGIENFFTN</sequence>
<dbReference type="GO" id="GO:0008745">
    <property type="term" value="F:N-acetylmuramoyl-L-alanine amidase activity"/>
    <property type="evidence" value="ECO:0007669"/>
    <property type="project" value="UniProtKB-EC"/>
</dbReference>
<feature type="domain" description="MurNAc-LAA" evidence="2">
    <location>
        <begin position="229"/>
        <end position="342"/>
    </location>
</feature>